<evidence type="ECO:0008006" key="3">
    <source>
        <dbReference type="Google" id="ProtNLM"/>
    </source>
</evidence>
<evidence type="ECO:0000313" key="2">
    <source>
        <dbReference type="Proteomes" id="UP001596303"/>
    </source>
</evidence>
<sequence>MFRISLGAIGFGLISLFAPTPLALAQEYTLDTVVVSAQRRAEMPGVVLKRQGDFLLMDLLIESDSRDLETRKQEIEKTVQDLLSLAGKENNISVSLDANGMVYPLQSAQNLPLTGGSRPDTSLAQLVLRTPIPANTDDVQSLATRLKVFAGKIKGIGRATATISGSTTISIVDPDQYRMDLINLILSEVKSVTDQLGPDYRVMIDDLDDRLRWVNADGISVLFYIPYNYRIVPTSMTSIMEAY</sequence>
<organism evidence="1 2">
    <name type="scientific">Ponticaulis profundi</name>
    <dbReference type="NCBI Taxonomy" id="2665222"/>
    <lineage>
        <taxon>Bacteria</taxon>
        <taxon>Pseudomonadati</taxon>
        <taxon>Pseudomonadota</taxon>
        <taxon>Alphaproteobacteria</taxon>
        <taxon>Hyphomonadales</taxon>
        <taxon>Hyphomonadaceae</taxon>
        <taxon>Ponticaulis</taxon>
    </lineage>
</organism>
<proteinExistence type="predicted"/>
<gene>
    <name evidence="1" type="ORF">ACFQDM_03745</name>
</gene>
<reference evidence="2" key="1">
    <citation type="journal article" date="2019" name="Int. J. Syst. Evol. Microbiol.">
        <title>The Global Catalogue of Microorganisms (GCM) 10K type strain sequencing project: providing services to taxonomists for standard genome sequencing and annotation.</title>
        <authorList>
            <consortium name="The Broad Institute Genomics Platform"/>
            <consortium name="The Broad Institute Genome Sequencing Center for Infectious Disease"/>
            <person name="Wu L."/>
            <person name="Ma J."/>
        </authorList>
    </citation>
    <scope>NUCLEOTIDE SEQUENCE [LARGE SCALE GENOMIC DNA]</scope>
    <source>
        <strain evidence="2">CGMCC-1.15741</strain>
    </source>
</reference>
<dbReference type="RefSeq" id="WP_377375670.1">
    <property type="nucleotide sequence ID" value="NZ_JBHSSW010000004.1"/>
</dbReference>
<keyword evidence="2" id="KW-1185">Reference proteome</keyword>
<dbReference type="Proteomes" id="UP001596303">
    <property type="component" value="Unassembled WGS sequence"/>
</dbReference>
<dbReference type="InterPro" id="IPR010916">
    <property type="entry name" value="TonB_box_CS"/>
</dbReference>
<comment type="caution">
    <text evidence="1">The sequence shown here is derived from an EMBL/GenBank/DDBJ whole genome shotgun (WGS) entry which is preliminary data.</text>
</comment>
<dbReference type="EMBL" id="JBHSSW010000004">
    <property type="protein sequence ID" value="MFC6197173.1"/>
    <property type="molecule type" value="Genomic_DNA"/>
</dbReference>
<accession>A0ABW1S6L7</accession>
<name>A0ABW1S6L7_9PROT</name>
<protein>
    <recommendedName>
        <fullName evidence="3">TonB-dependent receptor</fullName>
    </recommendedName>
</protein>
<dbReference type="PROSITE" id="PS00430">
    <property type="entry name" value="TONB_DEPENDENT_REC_1"/>
    <property type="match status" value="1"/>
</dbReference>
<evidence type="ECO:0000313" key="1">
    <source>
        <dbReference type="EMBL" id="MFC6197173.1"/>
    </source>
</evidence>